<name>A0A0C9MFM7_9FUNG</name>
<dbReference type="Proteomes" id="UP000053815">
    <property type="component" value="Unassembled WGS sequence"/>
</dbReference>
<keyword evidence="2" id="KW-1185">Reference proteome</keyword>
<protein>
    <submittedName>
        <fullName evidence="1">Uncharacterized protein</fullName>
    </submittedName>
</protein>
<reference evidence="1" key="1">
    <citation type="submission" date="2014-09" db="EMBL/GenBank/DDBJ databases">
        <title>Draft genome sequence of an oleaginous Mucoromycotina fungus Mucor ambiguus NBRC6742.</title>
        <authorList>
            <person name="Takeda I."/>
            <person name="Yamane N."/>
            <person name="Morita T."/>
            <person name="Tamano K."/>
            <person name="Machida M."/>
            <person name="Baker S."/>
            <person name="Koike H."/>
        </authorList>
    </citation>
    <scope>NUCLEOTIDE SEQUENCE</scope>
    <source>
        <strain evidence="1">NBRC 6742</strain>
    </source>
</reference>
<evidence type="ECO:0000313" key="1">
    <source>
        <dbReference type="EMBL" id="GAN09531.1"/>
    </source>
</evidence>
<proteinExistence type="predicted"/>
<dbReference type="EMBL" id="DF836562">
    <property type="protein sequence ID" value="GAN09531.1"/>
    <property type="molecule type" value="Genomic_DNA"/>
</dbReference>
<sequence>MEAHHPICATLYRHFDHRFVNSCADIPSTAPSTSAPSSSTPLANAATSPVAGEALFDVPSMLLSSTADITDIKAVLNQAAPTSVYPGYSDRPCIRFASDFCVIRSPCTARNNISYSMVEVSEAELVDSILVGRVKQHLMPGCRGIMAHPIVTATSGCFNGGHADVILRKRRLNITLGEDNEQLDTELDVDTLR</sequence>
<organism evidence="1">
    <name type="scientific">Mucor ambiguus</name>
    <dbReference type="NCBI Taxonomy" id="91626"/>
    <lineage>
        <taxon>Eukaryota</taxon>
        <taxon>Fungi</taxon>
        <taxon>Fungi incertae sedis</taxon>
        <taxon>Mucoromycota</taxon>
        <taxon>Mucoromycotina</taxon>
        <taxon>Mucoromycetes</taxon>
        <taxon>Mucorales</taxon>
        <taxon>Mucorineae</taxon>
        <taxon>Mucoraceae</taxon>
        <taxon>Mucor</taxon>
    </lineage>
</organism>
<evidence type="ECO:0000313" key="2">
    <source>
        <dbReference type="Proteomes" id="UP000053815"/>
    </source>
</evidence>
<gene>
    <name evidence="1" type="ORF">MAM1_0273d09061</name>
</gene>
<accession>A0A0C9MFM7</accession>
<dbReference type="AlphaFoldDB" id="A0A0C9MFM7"/>